<dbReference type="EMBL" id="JAASQL010000003">
    <property type="protein sequence ID" value="NIJ45774.1"/>
    <property type="molecule type" value="Genomic_DNA"/>
</dbReference>
<proteinExistence type="predicted"/>
<dbReference type="Pfam" id="PF00534">
    <property type="entry name" value="Glycos_transf_1"/>
    <property type="match status" value="1"/>
</dbReference>
<organism evidence="4 5">
    <name type="scientific">Wenyingzhuangia heitensis</name>
    <dbReference type="NCBI Taxonomy" id="1487859"/>
    <lineage>
        <taxon>Bacteria</taxon>
        <taxon>Pseudomonadati</taxon>
        <taxon>Bacteroidota</taxon>
        <taxon>Flavobacteriia</taxon>
        <taxon>Flavobacteriales</taxon>
        <taxon>Flavobacteriaceae</taxon>
        <taxon>Wenyingzhuangia</taxon>
    </lineage>
</organism>
<sequence>MRVGFDAKRIFHNITGLGNYSRDTVRIMSSYFSKNSYFLYNPKPGKIDRLKIADNLKVCFPKSKVWQKLNSLWRQKAIVKDLVSDKIEIYHGLTNELPVGIETTNIKTVVTIHDLIFVRYPELYSYIDGKIHYKKFKRAAQVADKVIAISEQTKRDIVEFLQVSPTKIEVVYQGCHSAFQKDYTSKEKEQVAKKYDLPNKYLLNVGTIQERKNLLTIVKAIKNTNHYLVVVGKETNYADKVKAYIKENNMQNRVCFLKGVSMEELAIIYQKTSIFIYPSIFEGFGIPIVEALYSKTPVISSVGSCFSEAGGPDSIYIEPHDDLALLKEINRIENDTLLQDKMKEQGWNYAQQFNDTVIANAIMDLYKGL</sequence>
<feature type="domain" description="Glycosyl transferase family 1" evidence="2">
    <location>
        <begin position="187"/>
        <end position="346"/>
    </location>
</feature>
<dbReference type="Proteomes" id="UP000745859">
    <property type="component" value="Unassembled WGS sequence"/>
</dbReference>
<dbReference type="PANTHER" id="PTHR46401">
    <property type="entry name" value="GLYCOSYLTRANSFERASE WBBK-RELATED"/>
    <property type="match status" value="1"/>
</dbReference>
<evidence type="ECO:0000313" key="5">
    <source>
        <dbReference type="Proteomes" id="UP000745859"/>
    </source>
</evidence>
<dbReference type="RefSeq" id="WP_167188520.1">
    <property type="nucleotide sequence ID" value="NZ_JAASQL010000003.1"/>
</dbReference>
<evidence type="ECO:0000313" key="4">
    <source>
        <dbReference type="EMBL" id="NIJ45774.1"/>
    </source>
</evidence>
<dbReference type="InterPro" id="IPR028098">
    <property type="entry name" value="Glyco_trans_4-like_N"/>
</dbReference>
<keyword evidence="5" id="KW-1185">Reference proteome</keyword>
<dbReference type="InterPro" id="IPR001296">
    <property type="entry name" value="Glyco_trans_1"/>
</dbReference>
<dbReference type="CDD" id="cd03809">
    <property type="entry name" value="GT4_MtfB-like"/>
    <property type="match status" value="1"/>
</dbReference>
<protein>
    <submittedName>
        <fullName evidence="4">Glycosyltransferase involved in cell wall biosynthesis</fullName>
    </submittedName>
</protein>
<reference evidence="4 5" key="1">
    <citation type="submission" date="2020-03" db="EMBL/GenBank/DDBJ databases">
        <title>Genomic Encyclopedia of Type Strains, Phase IV (KMG-IV): sequencing the most valuable type-strain genomes for metagenomic binning, comparative biology and taxonomic classification.</title>
        <authorList>
            <person name="Goeker M."/>
        </authorList>
    </citation>
    <scope>NUCLEOTIDE SEQUENCE [LARGE SCALE GENOMIC DNA]</scope>
    <source>
        <strain evidence="4 5">DSM 101599</strain>
    </source>
</reference>
<accession>A0ABX0UBQ8</accession>
<evidence type="ECO:0000259" key="2">
    <source>
        <dbReference type="Pfam" id="PF00534"/>
    </source>
</evidence>
<dbReference type="PANTHER" id="PTHR46401:SF2">
    <property type="entry name" value="GLYCOSYLTRANSFERASE WBBK-RELATED"/>
    <property type="match status" value="1"/>
</dbReference>
<comment type="caution">
    <text evidence="4">The sequence shown here is derived from an EMBL/GenBank/DDBJ whole genome shotgun (WGS) entry which is preliminary data.</text>
</comment>
<keyword evidence="1" id="KW-0808">Transferase</keyword>
<name>A0ABX0UBQ8_9FLAO</name>
<evidence type="ECO:0000256" key="1">
    <source>
        <dbReference type="ARBA" id="ARBA00022679"/>
    </source>
</evidence>
<evidence type="ECO:0000259" key="3">
    <source>
        <dbReference type="Pfam" id="PF13439"/>
    </source>
</evidence>
<dbReference type="SUPFAM" id="SSF53756">
    <property type="entry name" value="UDP-Glycosyltransferase/glycogen phosphorylase"/>
    <property type="match status" value="1"/>
</dbReference>
<dbReference type="Pfam" id="PF13439">
    <property type="entry name" value="Glyco_transf_4"/>
    <property type="match status" value="1"/>
</dbReference>
<gene>
    <name evidence="4" type="ORF">FHR24_002245</name>
</gene>
<dbReference type="Gene3D" id="3.40.50.2000">
    <property type="entry name" value="Glycogen Phosphorylase B"/>
    <property type="match status" value="2"/>
</dbReference>
<feature type="domain" description="Glycosyltransferase subfamily 4-like N-terminal" evidence="3">
    <location>
        <begin position="71"/>
        <end position="174"/>
    </location>
</feature>